<dbReference type="PANTHER" id="PTHR43963:SF4">
    <property type="entry name" value="CARBONYL REDUCTASE (NADPH)"/>
    <property type="match status" value="1"/>
</dbReference>
<dbReference type="PROSITE" id="PS00061">
    <property type="entry name" value="ADH_SHORT"/>
    <property type="match status" value="1"/>
</dbReference>
<dbReference type="SUPFAM" id="SSF51735">
    <property type="entry name" value="NAD(P)-binding Rossmann-fold domains"/>
    <property type="match status" value="1"/>
</dbReference>
<evidence type="ECO:0000256" key="5">
    <source>
        <dbReference type="RuleBase" id="RU000363"/>
    </source>
</evidence>
<dbReference type="PRINTS" id="PR00081">
    <property type="entry name" value="GDHRDH"/>
</dbReference>
<protein>
    <recommendedName>
        <fullName evidence="4">carbonyl reductase (NADPH)</fullName>
        <ecNumber evidence="4">1.1.1.184</ecNumber>
    </recommendedName>
</protein>
<dbReference type="Proteomes" id="UP001165740">
    <property type="component" value="Chromosome 8"/>
</dbReference>
<keyword evidence="2" id="KW-0521">NADP</keyword>
<reference evidence="7" key="1">
    <citation type="submission" date="2025-08" db="UniProtKB">
        <authorList>
            <consortium name="RefSeq"/>
        </authorList>
    </citation>
    <scope>IDENTIFICATION</scope>
</reference>
<dbReference type="EC" id="1.1.1.184" evidence="4"/>
<evidence type="ECO:0000256" key="2">
    <source>
        <dbReference type="ARBA" id="ARBA00022857"/>
    </source>
</evidence>
<sequence>MVNVSVLKVTGSNKGIGFAIVRALCKQFDGDVILTARDEGRGQAAVKALQGEGLQPKFQPLDIDDHNSVIRLRDFLQQTYGGLDILVNNAAILFHDESLPYGKRAKEVIKTNYFSNLDVCNALFPILRPHARVVNLSSVMSQIGLNGCSEALRARFTDPTISIEELSSLMQRFVDLSQNGKQDEAGYFSSYHGYAMSKIGVTVMSMIQQRELDKSGADDIVVNACCPGYVDTDMSEHKGFLTIDQGAEGPIYCALLPPNVSSPRGKFISQKNIVEWKM</sequence>
<name>A0A9W3B3Z7_BIOGL</name>
<organism evidence="6 7">
    <name type="scientific">Biomphalaria glabrata</name>
    <name type="common">Bloodfluke planorb</name>
    <name type="synonym">Freshwater snail</name>
    <dbReference type="NCBI Taxonomy" id="6526"/>
    <lineage>
        <taxon>Eukaryota</taxon>
        <taxon>Metazoa</taxon>
        <taxon>Spiralia</taxon>
        <taxon>Lophotrochozoa</taxon>
        <taxon>Mollusca</taxon>
        <taxon>Gastropoda</taxon>
        <taxon>Heterobranchia</taxon>
        <taxon>Euthyneura</taxon>
        <taxon>Panpulmonata</taxon>
        <taxon>Hygrophila</taxon>
        <taxon>Lymnaeoidea</taxon>
        <taxon>Planorbidae</taxon>
        <taxon>Biomphalaria</taxon>
    </lineage>
</organism>
<evidence type="ECO:0000313" key="6">
    <source>
        <dbReference type="Proteomes" id="UP001165740"/>
    </source>
</evidence>
<accession>A0A9W3B3Z7</accession>
<proteinExistence type="inferred from homology"/>
<evidence type="ECO:0000256" key="4">
    <source>
        <dbReference type="ARBA" id="ARBA00026118"/>
    </source>
</evidence>
<dbReference type="InterPro" id="IPR002347">
    <property type="entry name" value="SDR_fam"/>
</dbReference>
<dbReference type="AlphaFoldDB" id="A0A9W3B3Z7"/>
<dbReference type="GeneID" id="129921595"/>
<evidence type="ECO:0000313" key="7">
    <source>
        <dbReference type="RefSeq" id="XP_055894202.1"/>
    </source>
</evidence>
<dbReference type="InterPro" id="IPR045313">
    <property type="entry name" value="CBR1-like"/>
</dbReference>
<evidence type="ECO:0000256" key="3">
    <source>
        <dbReference type="ARBA" id="ARBA00023002"/>
    </source>
</evidence>
<dbReference type="InterPro" id="IPR020904">
    <property type="entry name" value="Sc_DH/Rdtase_CS"/>
</dbReference>
<dbReference type="InterPro" id="IPR036291">
    <property type="entry name" value="NAD(P)-bd_dom_sf"/>
</dbReference>
<dbReference type="GO" id="GO:0004090">
    <property type="term" value="F:carbonyl reductase (NADPH) activity"/>
    <property type="evidence" value="ECO:0007669"/>
    <property type="project" value="UniProtKB-EC"/>
</dbReference>
<dbReference type="Gene3D" id="3.40.50.720">
    <property type="entry name" value="NAD(P)-binding Rossmann-like Domain"/>
    <property type="match status" value="1"/>
</dbReference>
<dbReference type="Pfam" id="PF00106">
    <property type="entry name" value="adh_short"/>
    <property type="match status" value="2"/>
</dbReference>
<dbReference type="PANTHER" id="PTHR43963">
    <property type="entry name" value="CARBONYL REDUCTASE 1-RELATED"/>
    <property type="match status" value="1"/>
</dbReference>
<evidence type="ECO:0000256" key="1">
    <source>
        <dbReference type="ARBA" id="ARBA00006484"/>
    </source>
</evidence>
<comment type="similarity">
    <text evidence="1 5">Belongs to the short-chain dehydrogenases/reductases (SDR) family.</text>
</comment>
<keyword evidence="6" id="KW-1185">Reference proteome</keyword>
<gene>
    <name evidence="7" type="primary">LOC129921595</name>
</gene>
<dbReference type="PRINTS" id="PR00080">
    <property type="entry name" value="SDRFAMILY"/>
</dbReference>
<keyword evidence="3" id="KW-0560">Oxidoreductase</keyword>
<dbReference type="RefSeq" id="XP_055894202.1">
    <property type="nucleotide sequence ID" value="XM_056038227.1"/>
</dbReference>
<dbReference type="OMA" id="IMHEFVN"/>
<dbReference type="CDD" id="cd05324">
    <property type="entry name" value="carb_red_PTCR-like_SDR_c"/>
    <property type="match status" value="1"/>
</dbReference>
<dbReference type="OrthoDB" id="7289984at2759"/>